<dbReference type="PROSITE" id="PS00723">
    <property type="entry name" value="POLYPRENYL_SYNTHASE_1"/>
    <property type="match status" value="1"/>
</dbReference>
<evidence type="ECO:0000256" key="5">
    <source>
        <dbReference type="ARBA" id="ARBA00022723"/>
    </source>
</evidence>
<evidence type="ECO:0000256" key="3">
    <source>
        <dbReference type="ARBA" id="ARBA00005035"/>
    </source>
</evidence>
<dbReference type="GO" id="GO:0046872">
    <property type="term" value="F:metal ion binding"/>
    <property type="evidence" value="ECO:0007669"/>
    <property type="project" value="UniProtKB-KW"/>
</dbReference>
<dbReference type="FunCoup" id="F6QHP8">
    <property type="interactions" value="291"/>
</dbReference>
<evidence type="ECO:0000256" key="15">
    <source>
        <dbReference type="RuleBase" id="RU004466"/>
    </source>
</evidence>
<comment type="pathway">
    <text evidence="3">Isoprenoid biosynthesis; farnesyl diphosphate biosynthesis; farnesyl diphosphate from geranyl diphosphate and isopentenyl diphosphate: step 1/1.</text>
</comment>
<dbReference type="SUPFAM" id="SSF48576">
    <property type="entry name" value="Terpenoid synthases"/>
    <property type="match status" value="1"/>
</dbReference>
<dbReference type="InterPro" id="IPR039702">
    <property type="entry name" value="FPS1-like"/>
</dbReference>
<evidence type="ECO:0000256" key="12">
    <source>
        <dbReference type="ARBA" id="ARBA00034546"/>
    </source>
</evidence>
<dbReference type="Ensembl" id="ENSCINT00000016900.3">
    <property type="protein sequence ID" value="ENSCINP00000016900.3"/>
    <property type="gene ID" value="ENSCING00000008276.3"/>
</dbReference>
<organism evidence="16 17">
    <name type="scientific">Ciona intestinalis</name>
    <name type="common">Transparent sea squirt</name>
    <name type="synonym">Ascidia intestinalis</name>
    <dbReference type="NCBI Taxonomy" id="7719"/>
    <lineage>
        <taxon>Eukaryota</taxon>
        <taxon>Metazoa</taxon>
        <taxon>Chordata</taxon>
        <taxon>Tunicata</taxon>
        <taxon>Ascidiacea</taxon>
        <taxon>Phlebobranchia</taxon>
        <taxon>Cionidae</taxon>
        <taxon>Ciona</taxon>
    </lineage>
</organism>
<keyword evidence="4 15" id="KW-0808">Transferase</keyword>
<dbReference type="AlphaFoldDB" id="F6QHP8"/>
<evidence type="ECO:0000256" key="9">
    <source>
        <dbReference type="ARBA" id="ARBA00032448"/>
    </source>
</evidence>
<evidence type="ECO:0000256" key="10">
    <source>
        <dbReference type="ARBA" id="ARBA00032873"/>
    </source>
</evidence>
<name>F6QHP8_CIOIN</name>
<evidence type="ECO:0000256" key="1">
    <source>
        <dbReference type="ARBA" id="ARBA00001946"/>
    </source>
</evidence>
<evidence type="ECO:0000256" key="7">
    <source>
        <dbReference type="ARBA" id="ARBA00032380"/>
    </source>
</evidence>
<evidence type="ECO:0000256" key="6">
    <source>
        <dbReference type="ARBA" id="ARBA00022842"/>
    </source>
</evidence>
<dbReference type="GO" id="GO:0042811">
    <property type="term" value="P:pheromone biosynthetic process"/>
    <property type="evidence" value="ECO:0007669"/>
    <property type="project" value="UniProtKB-ARBA"/>
</dbReference>
<accession>F6QHP8</accession>
<keyword evidence="17" id="KW-1185">Reference proteome</keyword>
<comment type="similarity">
    <text evidence="15">Belongs to the FPP/GGPP synthase family.</text>
</comment>
<proteinExistence type="inferred from homology"/>
<reference evidence="16" key="2">
    <citation type="journal article" date="2008" name="Genome Biol.">
        <title>Improved genome assembly and evidence-based global gene model set for the chordate Ciona intestinalis: new insight into intron and operon populations.</title>
        <authorList>
            <person name="Satou Y."/>
            <person name="Mineta K."/>
            <person name="Ogasawara M."/>
            <person name="Sasakura Y."/>
            <person name="Shoguchi E."/>
            <person name="Ueno K."/>
            <person name="Yamada L."/>
            <person name="Matsumoto J."/>
            <person name="Wasserscheid J."/>
            <person name="Dewar K."/>
            <person name="Wiley G.B."/>
            <person name="Macmil S.L."/>
            <person name="Roe B.A."/>
            <person name="Zeller R.W."/>
            <person name="Hastings K.E."/>
            <person name="Lemaire P."/>
            <person name="Lindquist E."/>
            <person name="Endo T."/>
            <person name="Hotta K."/>
            <person name="Inaba K."/>
        </authorList>
    </citation>
    <scope>NUCLEOTIDE SEQUENCE [LARGE SCALE GENOMIC DNA]</scope>
    <source>
        <strain evidence="16">wild type</strain>
    </source>
</reference>
<evidence type="ECO:0000256" key="8">
    <source>
        <dbReference type="ARBA" id="ARBA00032424"/>
    </source>
</evidence>
<dbReference type="InterPro" id="IPR033749">
    <property type="entry name" value="Polyprenyl_synt_CS"/>
</dbReference>
<dbReference type="HOGENOM" id="CLU_028376_0_1_1"/>
<comment type="catalytic activity">
    <reaction evidence="14">
        <text>isopentenyl diphosphate + (2E)-geranyl diphosphate = (2E,6E)-farnesyl diphosphate + diphosphate</text>
        <dbReference type="Rhea" id="RHEA:19361"/>
        <dbReference type="ChEBI" id="CHEBI:33019"/>
        <dbReference type="ChEBI" id="CHEBI:58057"/>
        <dbReference type="ChEBI" id="CHEBI:128769"/>
        <dbReference type="ChEBI" id="CHEBI:175763"/>
        <dbReference type="EC" id="2.5.1.10"/>
    </reaction>
</comment>
<keyword evidence="6" id="KW-0460">Magnesium</keyword>
<evidence type="ECO:0000313" key="17">
    <source>
        <dbReference type="Proteomes" id="UP000008144"/>
    </source>
</evidence>
<reference evidence="16" key="4">
    <citation type="submission" date="2025-09" db="UniProtKB">
        <authorList>
            <consortium name="Ensembl"/>
        </authorList>
    </citation>
    <scope>IDENTIFICATION</scope>
</reference>
<comment type="catalytic activity">
    <reaction evidence="13">
        <text>isopentenyl diphosphate + dimethylallyl diphosphate = (2E)-geranyl diphosphate + diphosphate</text>
        <dbReference type="Rhea" id="RHEA:22408"/>
        <dbReference type="ChEBI" id="CHEBI:33019"/>
        <dbReference type="ChEBI" id="CHEBI:57623"/>
        <dbReference type="ChEBI" id="CHEBI:58057"/>
        <dbReference type="ChEBI" id="CHEBI:128769"/>
        <dbReference type="EC" id="2.5.1.1"/>
    </reaction>
</comment>
<dbReference type="OMA" id="CSWVVNQ"/>
<comment type="pathway">
    <text evidence="2">Isoprenoid biosynthesis; geranyl diphosphate biosynthesis; geranyl diphosphate from dimethylallyl diphosphate and isopentenyl diphosphate: step 1/1.</text>
</comment>
<reference evidence="17" key="1">
    <citation type="journal article" date="2002" name="Science">
        <title>The draft genome of Ciona intestinalis: insights into chordate and vertebrate origins.</title>
        <authorList>
            <person name="Dehal P."/>
            <person name="Satou Y."/>
            <person name="Campbell R.K."/>
            <person name="Chapman J."/>
            <person name="Degnan B."/>
            <person name="De Tomaso A."/>
            <person name="Davidson B."/>
            <person name="Di Gregorio A."/>
            <person name="Gelpke M."/>
            <person name="Goodstein D.M."/>
            <person name="Harafuji N."/>
            <person name="Hastings K.E."/>
            <person name="Ho I."/>
            <person name="Hotta K."/>
            <person name="Huang W."/>
            <person name="Kawashima T."/>
            <person name="Lemaire P."/>
            <person name="Martinez D."/>
            <person name="Meinertzhagen I.A."/>
            <person name="Necula S."/>
            <person name="Nonaka M."/>
            <person name="Putnam N."/>
            <person name="Rash S."/>
            <person name="Saiga H."/>
            <person name="Satake M."/>
            <person name="Terry A."/>
            <person name="Yamada L."/>
            <person name="Wang H.G."/>
            <person name="Awazu S."/>
            <person name="Azumi K."/>
            <person name="Boore J."/>
            <person name="Branno M."/>
            <person name="Chin-Bow S."/>
            <person name="DeSantis R."/>
            <person name="Doyle S."/>
            <person name="Francino P."/>
            <person name="Keys D.N."/>
            <person name="Haga S."/>
            <person name="Hayashi H."/>
            <person name="Hino K."/>
            <person name="Imai K.S."/>
            <person name="Inaba K."/>
            <person name="Kano S."/>
            <person name="Kobayashi K."/>
            <person name="Kobayashi M."/>
            <person name="Lee B.I."/>
            <person name="Makabe K.W."/>
            <person name="Manohar C."/>
            <person name="Matassi G."/>
            <person name="Medina M."/>
            <person name="Mochizuki Y."/>
            <person name="Mount S."/>
            <person name="Morishita T."/>
            <person name="Miura S."/>
            <person name="Nakayama A."/>
            <person name="Nishizaka S."/>
            <person name="Nomoto H."/>
            <person name="Ohta F."/>
            <person name="Oishi K."/>
            <person name="Rigoutsos I."/>
            <person name="Sano M."/>
            <person name="Sasaki A."/>
            <person name="Sasakura Y."/>
            <person name="Shoguchi E."/>
            <person name="Shin-i T."/>
            <person name="Spagnuolo A."/>
            <person name="Stainier D."/>
            <person name="Suzuki M.M."/>
            <person name="Tassy O."/>
            <person name="Takatori N."/>
            <person name="Tokuoka M."/>
            <person name="Yagi K."/>
            <person name="Yoshizaki F."/>
            <person name="Wada S."/>
            <person name="Zhang C."/>
            <person name="Hyatt P.D."/>
            <person name="Larimer F."/>
            <person name="Detter C."/>
            <person name="Doggett N."/>
            <person name="Glavina T."/>
            <person name="Hawkins T."/>
            <person name="Richardson P."/>
            <person name="Lucas S."/>
            <person name="Kohara Y."/>
            <person name="Levine M."/>
            <person name="Satoh N."/>
            <person name="Rokhsar D.S."/>
        </authorList>
    </citation>
    <scope>NUCLEOTIDE SEQUENCE [LARGE SCALE GENOMIC DNA]</scope>
</reference>
<dbReference type="GO" id="GO:0005737">
    <property type="term" value="C:cytoplasm"/>
    <property type="evidence" value="ECO:0000318"/>
    <property type="project" value="GO_Central"/>
</dbReference>
<evidence type="ECO:0000256" key="4">
    <source>
        <dbReference type="ARBA" id="ARBA00022679"/>
    </source>
</evidence>
<dbReference type="CDD" id="cd00685">
    <property type="entry name" value="Trans_IPPS_HT"/>
    <property type="match status" value="1"/>
</dbReference>
<dbReference type="GO" id="GO:0004161">
    <property type="term" value="F:dimethylallyltranstransferase activity"/>
    <property type="evidence" value="ECO:0000318"/>
    <property type="project" value="GO_Central"/>
</dbReference>
<protein>
    <recommendedName>
        <fullName evidence="12">Farnesyl pyrophosphate synthase</fullName>
    </recommendedName>
    <alternativeName>
        <fullName evidence="10">(2E,6E)-farnesyl diphosphate synthase</fullName>
    </alternativeName>
    <alternativeName>
        <fullName evidence="9">Dimethylallyltranstransferase</fullName>
    </alternativeName>
    <alternativeName>
        <fullName evidence="8">Farnesyl diphosphate synthase</fullName>
    </alternativeName>
    <alternativeName>
        <fullName evidence="7">Geranyltranstransferase</fullName>
    </alternativeName>
</protein>
<dbReference type="Gene3D" id="1.10.600.10">
    <property type="entry name" value="Farnesyl Diphosphate Synthase"/>
    <property type="match status" value="1"/>
</dbReference>
<dbReference type="Pfam" id="PF00348">
    <property type="entry name" value="polyprenyl_synt"/>
    <property type="match status" value="1"/>
</dbReference>
<dbReference type="SFLD" id="SFLDS00005">
    <property type="entry name" value="Isoprenoid_Synthase_Type_I"/>
    <property type="match status" value="1"/>
</dbReference>
<dbReference type="FunFam" id="1.10.600.10:FF:000021">
    <property type="entry name" value="Farnesyl pyrophosphate synthase"/>
    <property type="match status" value="1"/>
</dbReference>
<reference evidence="16" key="3">
    <citation type="submission" date="2025-08" db="UniProtKB">
        <authorList>
            <consortium name="Ensembl"/>
        </authorList>
    </citation>
    <scope>IDENTIFICATION</scope>
</reference>
<dbReference type="InterPro" id="IPR000092">
    <property type="entry name" value="Polyprenyl_synt"/>
</dbReference>
<evidence type="ECO:0000313" key="16">
    <source>
        <dbReference type="Ensembl" id="ENSCINP00000016900.3"/>
    </source>
</evidence>
<sequence>IMSSKSELWDLFDKHFQEIVRELSISPVNGGNEICWSFERIKDLLEYNAPHGKRTRGLTVVAAFKTIAGDGISEDEMKLALTMGWAVEILQASFLVADDLMDQSKTRRGQACWYLNPNVGYQAVNDGMILETCVFTLIRQHCKGKAFYADIFDLFHKVILNTLMGQSLDMEASEQPTVDFTLFTETKHAAIIKYKTAFYSFYLPVAIAFYMAGINDEQCHTAACDILTKIGCLFQIQDDYLDCYGDPEVTGKIGTDIEDNKCSWLIIKAIQLATPEQIRILQENYAKKDPEKVAIVKRVFDDINIKPIFLKHEEETYASICDEINKFSDPRVPHSIFLDLLNKIYRRKK</sequence>
<dbReference type="PANTHER" id="PTHR11525">
    <property type="entry name" value="FARNESYL-PYROPHOSPHATE SYNTHETASE"/>
    <property type="match status" value="1"/>
</dbReference>
<evidence type="ECO:0000256" key="14">
    <source>
        <dbReference type="ARBA" id="ARBA00049399"/>
    </source>
</evidence>
<evidence type="ECO:0000256" key="2">
    <source>
        <dbReference type="ARBA" id="ARBA00004932"/>
    </source>
</evidence>
<keyword evidence="5" id="KW-0479">Metal-binding</keyword>
<comment type="cofactor">
    <cofactor evidence="1">
        <name>Mg(2+)</name>
        <dbReference type="ChEBI" id="CHEBI:18420"/>
    </cofactor>
</comment>
<comment type="pathway">
    <text evidence="11">Pheromone biosynthesis.</text>
</comment>
<dbReference type="GO" id="GO:0045337">
    <property type="term" value="P:farnesyl diphosphate biosynthetic process"/>
    <property type="evidence" value="ECO:0000318"/>
    <property type="project" value="GO_Central"/>
</dbReference>
<evidence type="ECO:0000256" key="13">
    <source>
        <dbReference type="ARBA" id="ARBA00049291"/>
    </source>
</evidence>
<dbReference type="Proteomes" id="UP000008144">
    <property type="component" value="Chromosome 10"/>
</dbReference>
<dbReference type="STRING" id="7719.ENSCINP00000016900"/>
<dbReference type="GeneTree" id="ENSGT00900000141074"/>
<dbReference type="EMBL" id="EAAA01000506">
    <property type="status" value="NOT_ANNOTATED_CDS"/>
    <property type="molecule type" value="Genomic_DNA"/>
</dbReference>
<dbReference type="GO" id="GO:0004337">
    <property type="term" value="F:(2E,6E)-farnesyl diphosphate synthase activity"/>
    <property type="evidence" value="ECO:0000318"/>
    <property type="project" value="GO_Central"/>
</dbReference>
<dbReference type="PROSITE" id="PS00444">
    <property type="entry name" value="POLYPRENYL_SYNTHASE_2"/>
    <property type="match status" value="1"/>
</dbReference>
<dbReference type="InterPro" id="IPR008949">
    <property type="entry name" value="Isoprenoid_synthase_dom_sf"/>
</dbReference>
<dbReference type="SFLD" id="SFLDG01017">
    <property type="entry name" value="Polyprenyl_Transferase_Like"/>
    <property type="match status" value="1"/>
</dbReference>
<dbReference type="PANTHER" id="PTHR11525:SF0">
    <property type="entry name" value="FARNESYL PYROPHOSPHATE SYNTHASE"/>
    <property type="match status" value="1"/>
</dbReference>
<dbReference type="InParanoid" id="F6QHP8"/>
<evidence type="ECO:0000256" key="11">
    <source>
        <dbReference type="ARBA" id="ARBA00033740"/>
    </source>
</evidence>